<proteinExistence type="predicted"/>
<dbReference type="PANTHER" id="PTHR38479:SF2">
    <property type="entry name" value="WINGED HELIX DNA-BINDING DOMAIN-CONTAINING PROTEIN"/>
    <property type="match status" value="1"/>
</dbReference>
<gene>
    <name evidence="1" type="ORF">AVDCRST_MAG76-3835</name>
</gene>
<dbReference type="Pfam" id="PF06224">
    <property type="entry name" value="AlkZ-like"/>
    <property type="match status" value="1"/>
</dbReference>
<evidence type="ECO:0000313" key="1">
    <source>
        <dbReference type="EMBL" id="CAA9278385.1"/>
    </source>
</evidence>
<reference evidence="1" key="1">
    <citation type="submission" date="2020-02" db="EMBL/GenBank/DDBJ databases">
        <authorList>
            <person name="Meier V. D."/>
        </authorList>
    </citation>
    <scope>NUCLEOTIDE SEQUENCE</scope>
    <source>
        <strain evidence="1">AVDCRST_MAG76</strain>
    </source>
</reference>
<evidence type="ECO:0008006" key="2">
    <source>
        <dbReference type="Google" id="ProtNLM"/>
    </source>
</evidence>
<dbReference type="PANTHER" id="PTHR38479">
    <property type="entry name" value="LMO0824 PROTEIN"/>
    <property type="match status" value="1"/>
</dbReference>
<protein>
    <recommendedName>
        <fullName evidence="2">Winged helix DNA-binding domain-containing protein</fullName>
    </recommendedName>
</protein>
<dbReference type="AlphaFoldDB" id="A0A6J4JEJ8"/>
<dbReference type="InterPro" id="IPR009351">
    <property type="entry name" value="AlkZ-like"/>
</dbReference>
<sequence length="390" mass="42385">MTKDSHMAAANVSRDDVLRFRFRQHQLDRGEGAANGPVDVALLSFGVQDTGSDGAAWAMAIRGLPATEPDDVALAWTLRGAPHAYHRSELAGVAVATAPLSEADAAKRMFDAVKPLKAAGIPALEGLRVVAGHLREIATAPTPKGEASSKLTERLDEPYLRFCRPCGTTHVYEMPFRLAALQAGLELQAGTSPPVLRRVAGLEPPMYQRLGGEADARFDVIRSYLRFYGPARVKDAAVFLDAAVKDVRDGWPTDAVEVAVADEEAAPRAQPRFLLEEDLDAITAGPSAKPARTVRLVGPYDPYLQLRDRELLVADEARRKGLWPVLGRPGAIVADGELIGTWRPRASGRRLTLRIEPWTRISPVDRPLIEEQAERLASHRGATLVKLTEA</sequence>
<dbReference type="EMBL" id="CADCSZ010000225">
    <property type="protein sequence ID" value="CAA9278385.1"/>
    <property type="molecule type" value="Genomic_DNA"/>
</dbReference>
<name>A0A6J4JEJ8_9ACTN</name>
<accession>A0A6J4JEJ8</accession>
<organism evidence="1">
    <name type="scientific">uncultured Acidimicrobiales bacterium</name>
    <dbReference type="NCBI Taxonomy" id="310071"/>
    <lineage>
        <taxon>Bacteria</taxon>
        <taxon>Bacillati</taxon>
        <taxon>Actinomycetota</taxon>
        <taxon>Acidimicrobiia</taxon>
        <taxon>Acidimicrobiales</taxon>
        <taxon>environmental samples</taxon>
    </lineage>
</organism>